<dbReference type="InterPro" id="IPR036465">
    <property type="entry name" value="vWFA_dom_sf"/>
</dbReference>
<dbReference type="PANTHER" id="PTHR45737">
    <property type="entry name" value="VON WILLEBRAND FACTOR A DOMAIN-CONTAINING PROTEIN 5A"/>
    <property type="match status" value="1"/>
</dbReference>
<protein>
    <submittedName>
        <fullName evidence="2">VMA5A protein</fullName>
    </submittedName>
</protein>
<dbReference type="InterPro" id="IPR002035">
    <property type="entry name" value="VWF_A"/>
</dbReference>
<gene>
    <name evidence="2" type="primary">Vwa5a</name>
    <name evidence="2" type="ORF">TURVEL_R09322</name>
</gene>
<organism evidence="2 3">
    <name type="scientific">Turnix velox</name>
    <name type="common">Little buttonquail</name>
    <dbReference type="NCBI Taxonomy" id="2529409"/>
    <lineage>
        <taxon>Eukaryota</taxon>
        <taxon>Metazoa</taxon>
        <taxon>Chordata</taxon>
        <taxon>Craniata</taxon>
        <taxon>Vertebrata</taxon>
        <taxon>Euteleostomi</taxon>
        <taxon>Archelosauria</taxon>
        <taxon>Archosauria</taxon>
        <taxon>Dinosauria</taxon>
        <taxon>Saurischia</taxon>
        <taxon>Theropoda</taxon>
        <taxon>Coelurosauria</taxon>
        <taxon>Aves</taxon>
        <taxon>Neognathae</taxon>
        <taxon>Neoaves</taxon>
        <taxon>Charadriiformes</taxon>
        <taxon>Turnicidae</taxon>
        <taxon>Turnix</taxon>
    </lineage>
</organism>
<feature type="non-terminal residue" evidence="2">
    <location>
        <position position="789"/>
    </location>
</feature>
<dbReference type="PROSITE" id="PS51468">
    <property type="entry name" value="VIT"/>
    <property type="match status" value="1"/>
</dbReference>
<dbReference type="SUPFAM" id="SSF53300">
    <property type="entry name" value="vWA-like"/>
    <property type="match status" value="1"/>
</dbReference>
<dbReference type="EMBL" id="VZTY01023297">
    <property type="protein sequence ID" value="NXU55298.1"/>
    <property type="molecule type" value="Genomic_DNA"/>
</dbReference>
<sequence length="789" mass="88660">FFSPCEEVELEGVTVNVTIQDFVADVVSELCFHNLLHISRETMFIFPVNSETIVHTFCATVGDTRIEAMLWEKEEAQKLCKITPGMENLGYLQNQWDLWGPVFVCFLGNLPPNRDVTISLCYVQELPVHPDGAAQFCWPHRLFPWTKYFSDFSHFFLTAGCVASEERISENLHFNICLKSARGVSHVAINSSHTPLQYMTPDQTSAMVSLKSPPWMWDDLSLLVYYRGSHILSAVVERSDPKAPPGSLLGDSVVMVTLMPSIPEFEPSAVHLGEFLFLMDCSLFQDAQVLPEEIFPSCTWLPHLNAVHSSIFLQNTLLFLLKSLPLGCYFNIYSFGATFKAFYPQSVEYTQENMDNAVRHISSICPDLGGCDLLGLLRSTYSTPLLHGHARQLFIFIQRKISSEVEDVMAEVNRYRDHHRCFCFPATRCGSFNLFQAMALKTKGECVCIHSKMDMASEAVKCLQKALEPLATGISLHWELPPGLEVSMIRKAPEMIFQGHQSSVYAQIHGQTQDPEADEGAVTLQYHVGSQVFDKTLRFSLMSPADNRLPVHRMAMMHLLWKLAWEGTSRTEKAIWHSAVKSSLSLGVPSPFTSIVAVCMEQRDALHHGSLPPDSSVFSSPSCNLVPCQLLWLHGFRPVRFKSTKFWVVQKCQIFLERFGCKGPGTEALTQLSASSKGLCDFSGLRVVVALQKADGSWALTTALASALGLSKADVELQRPREDVQPVVWATILTLVWLHQYKWKVSWSELLETKACRWLQDQGEVHLDECLEAANSLLGCFVEPTTFRI</sequence>
<accession>A0A7L3LQA6</accession>
<dbReference type="AlphaFoldDB" id="A0A7L3LQA6"/>
<dbReference type="SMART" id="SM00609">
    <property type="entry name" value="VIT"/>
    <property type="match status" value="1"/>
</dbReference>
<dbReference type="InterPro" id="IPR013694">
    <property type="entry name" value="VIT"/>
</dbReference>
<dbReference type="Pfam" id="PF13768">
    <property type="entry name" value="VWA_3"/>
    <property type="match status" value="1"/>
</dbReference>
<feature type="non-terminal residue" evidence="2">
    <location>
        <position position="1"/>
    </location>
</feature>
<name>A0A7L3LQA6_9CHAR</name>
<evidence type="ECO:0000259" key="1">
    <source>
        <dbReference type="PROSITE" id="PS51468"/>
    </source>
</evidence>
<keyword evidence="3" id="KW-1185">Reference proteome</keyword>
<evidence type="ECO:0000313" key="2">
    <source>
        <dbReference type="EMBL" id="NXU55298.1"/>
    </source>
</evidence>
<comment type="caution">
    <text evidence="2">The sequence shown here is derived from an EMBL/GenBank/DDBJ whole genome shotgun (WGS) entry which is preliminary data.</text>
</comment>
<dbReference type="Proteomes" id="UP000582182">
    <property type="component" value="Unassembled WGS sequence"/>
</dbReference>
<dbReference type="OrthoDB" id="1729737at2759"/>
<dbReference type="Pfam" id="PF08487">
    <property type="entry name" value="VIT"/>
    <property type="match status" value="1"/>
</dbReference>
<reference evidence="2 3" key="1">
    <citation type="submission" date="2019-09" db="EMBL/GenBank/DDBJ databases">
        <title>Bird 10,000 Genomes (B10K) Project - Family phase.</title>
        <authorList>
            <person name="Zhang G."/>
        </authorList>
    </citation>
    <scope>NUCLEOTIDE SEQUENCE [LARGE SCALE GENOMIC DNA]</scope>
    <source>
        <strain evidence="2">B10K-DU-029-46</strain>
    </source>
</reference>
<dbReference type="PANTHER" id="PTHR45737:SF6">
    <property type="entry name" value="VON WILLEBRAND FACTOR A DOMAIN-CONTAINING PROTEIN 5A"/>
    <property type="match status" value="1"/>
</dbReference>
<evidence type="ECO:0000313" key="3">
    <source>
        <dbReference type="Proteomes" id="UP000582182"/>
    </source>
</evidence>
<feature type="domain" description="VIT" evidence="1">
    <location>
        <begin position="1"/>
        <end position="124"/>
    </location>
</feature>
<proteinExistence type="predicted"/>